<comment type="subcellular location">
    <subcellularLocation>
        <location evidence="1">Cell inner membrane</location>
        <topology evidence="1">Single-pass membrane protein</topology>
    </subcellularLocation>
</comment>
<evidence type="ECO:0000256" key="2">
    <source>
        <dbReference type="ARBA" id="ARBA00021549"/>
    </source>
</evidence>
<dbReference type="Proteomes" id="UP000179467">
    <property type="component" value="Unassembled WGS sequence"/>
</dbReference>
<evidence type="ECO:0000256" key="5">
    <source>
        <dbReference type="ARBA" id="ARBA00022519"/>
    </source>
</evidence>
<dbReference type="PROSITE" id="PS00409">
    <property type="entry name" value="PROKAR_NTER_METHYL"/>
    <property type="match status" value="1"/>
</dbReference>
<dbReference type="Pfam" id="PF12019">
    <property type="entry name" value="GspH"/>
    <property type="match status" value="1"/>
</dbReference>
<dbReference type="InterPro" id="IPR022346">
    <property type="entry name" value="T2SS_GspH"/>
</dbReference>
<evidence type="ECO:0000256" key="11">
    <source>
        <dbReference type="SAM" id="Phobius"/>
    </source>
</evidence>
<evidence type="ECO:0000256" key="1">
    <source>
        <dbReference type="ARBA" id="ARBA00004377"/>
    </source>
</evidence>
<evidence type="ECO:0000256" key="6">
    <source>
        <dbReference type="ARBA" id="ARBA00022692"/>
    </source>
</evidence>
<evidence type="ECO:0000313" key="14">
    <source>
        <dbReference type="Proteomes" id="UP000179467"/>
    </source>
</evidence>
<comment type="caution">
    <text evidence="13">The sequence shown here is derived from an EMBL/GenBank/DDBJ whole genome shotgun (WGS) entry which is preliminary data.</text>
</comment>
<evidence type="ECO:0000313" key="13">
    <source>
        <dbReference type="EMBL" id="OHT20158.1"/>
    </source>
</evidence>
<dbReference type="GO" id="GO:0005886">
    <property type="term" value="C:plasma membrane"/>
    <property type="evidence" value="ECO:0007669"/>
    <property type="project" value="UniProtKB-SubCell"/>
</dbReference>
<dbReference type="GO" id="GO:0015627">
    <property type="term" value="C:type II protein secretion system complex"/>
    <property type="evidence" value="ECO:0007669"/>
    <property type="project" value="InterPro"/>
</dbReference>
<evidence type="ECO:0000256" key="8">
    <source>
        <dbReference type="ARBA" id="ARBA00023136"/>
    </source>
</evidence>
<dbReference type="InterPro" id="IPR012902">
    <property type="entry name" value="N_methyl_site"/>
</dbReference>
<evidence type="ECO:0000256" key="9">
    <source>
        <dbReference type="ARBA" id="ARBA00025772"/>
    </source>
</evidence>
<dbReference type="InterPro" id="IPR045584">
    <property type="entry name" value="Pilin-like"/>
</dbReference>
<accession>A0A1S1HDI7</accession>
<dbReference type="Pfam" id="PF07963">
    <property type="entry name" value="N_methyl"/>
    <property type="match status" value="1"/>
</dbReference>
<dbReference type="GO" id="GO:0015628">
    <property type="term" value="P:protein secretion by the type II secretion system"/>
    <property type="evidence" value="ECO:0007669"/>
    <property type="project" value="InterPro"/>
</dbReference>
<gene>
    <name evidence="13" type="ORF">BHE75_02153</name>
</gene>
<organism evidence="13 14">
    <name type="scientific">Edaphosphingomonas haloaromaticamans</name>
    <dbReference type="NCBI Taxonomy" id="653954"/>
    <lineage>
        <taxon>Bacteria</taxon>
        <taxon>Pseudomonadati</taxon>
        <taxon>Pseudomonadota</taxon>
        <taxon>Alphaproteobacteria</taxon>
        <taxon>Sphingomonadales</taxon>
        <taxon>Rhizorhabdaceae</taxon>
        <taxon>Edaphosphingomonas</taxon>
    </lineage>
</organism>
<keyword evidence="7 11" id="KW-1133">Transmembrane helix</keyword>
<evidence type="ECO:0000256" key="10">
    <source>
        <dbReference type="ARBA" id="ARBA00030775"/>
    </source>
</evidence>
<keyword evidence="5" id="KW-0997">Cell inner membrane</keyword>
<keyword evidence="14" id="KW-1185">Reference proteome</keyword>
<name>A0A1S1HDI7_9SPHN</name>
<keyword evidence="8 11" id="KW-0472">Membrane</keyword>
<evidence type="ECO:0000256" key="3">
    <source>
        <dbReference type="ARBA" id="ARBA00022475"/>
    </source>
</evidence>
<dbReference type="InterPro" id="IPR002416">
    <property type="entry name" value="T2SS_protein-GspH"/>
</dbReference>
<proteinExistence type="inferred from homology"/>
<keyword evidence="4" id="KW-0488">Methylation</keyword>
<evidence type="ECO:0000256" key="4">
    <source>
        <dbReference type="ARBA" id="ARBA00022481"/>
    </source>
</evidence>
<dbReference type="PRINTS" id="PR00885">
    <property type="entry name" value="BCTERIALGSPH"/>
</dbReference>
<keyword evidence="3" id="KW-1003">Cell membrane</keyword>
<evidence type="ECO:0000256" key="7">
    <source>
        <dbReference type="ARBA" id="ARBA00022989"/>
    </source>
</evidence>
<feature type="domain" description="General secretion pathway GspH" evidence="12">
    <location>
        <begin position="117"/>
        <end position="216"/>
    </location>
</feature>
<dbReference type="Gene3D" id="3.55.40.10">
    <property type="entry name" value="minor pseudopilin epsh domain"/>
    <property type="match status" value="1"/>
</dbReference>
<dbReference type="SUPFAM" id="SSF54523">
    <property type="entry name" value="Pili subunits"/>
    <property type="match status" value="1"/>
</dbReference>
<keyword evidence="6 11" id="KW-0812">Transmembrane</keyword>
<comment type="similarity">
    <text evidence="9">Belongs to the GSP H family.</text>
</comment>
<reference evidence="13 14" key="1">
    <citation type="submission" date="2016-09" db="EMBL/GenBank/DDBJ databases">
        <title>Metabolic pathway, cell adaptation mechanisms and a novel monoxygenase revealed through proteogenomic-transcription analysis of a Sphingomonas haloaromaticamans strain degrading the fungicide ortho-phenylphenol.</title>
        <authorList>
            <person name="Perruchon C."/>
            <person name="Papadopoulou E.S."/>
            <person name="Rousidou C."/>
            <person name="Vasileiadis S."/>
            <person name="Tanou G."/>
            <person name="Amoutzias G."/>
            <person name="Molassiotis A."/>
            <person name="Karpouzas D.G."/>
        </authorList>
    </citation>
    <scope>NUCLEOTIDE SEQUENCE [LARGE SCALE GENOMIC DNA]</scope>
    <source>
        <strain evidence="13 14">P3</strain>
    </source>
</reference>
<feature type="transmembrane region" description="Helical" evidence="11">
    <location>
        <begin position="86"/>
        <end position="107"/>
    </location>
</feature>
<dbReference type="EMBL" id="MIPT01000001">
    <property type="protein sequence ID" value="OHT20158.1"/>
    <property type="molecule type" value="Genomic_DNA"/>
</dbReference>
<evidence type="ECO:0000259" key="12">
    <source>
        <dbReference type="Pfam" id="PF12019"/>
    </source>
</evidence>
<protein>
    <recommendedName>
        <fullName evidence="2">Type II secretion system protein H</fullName>
    </recommendedName>
    <alternativeName>
        <fullName evidence="10">General secretion pathway protein H</fullName>
    </alternativeName>
</protein>
<dbReference type="AlphaFoldDB" id="A0A1S1HDI7"/>
<sequence>MSRAVEHGARKRLAEHGFASPRRFAEHGFTSPRRFAEHGFTSLRRFAEHSFASLRCFAEHGFTPVRRSAEHGFTPVRRFAEHGFTLVELMVVIAIIGLLTGAVVLAMPDPRGDLRDQAERFAARVRAAQDAAVIEAHEMALWVTADGYGFERRERRGWRRLDERPFDDRDWEGAQAIVGDVGRARVIFDTTGLSEPLDLALVRNGTRVTVHIDADGTIDVGS</sequence>
<dbReference type="OrthoDB" id="7189369at2"/>
<dbReference type="NCBIfam" id="TIGR02532">
    <property type="entry name" value="IV_pilin_GFxxxE"/>
    <property type="match status" value="1"/>
</dbReference>